<dbReference type="UniPathway" id="UPA00244">
    <property type="reaction ID" value="UER00310"/>
</dbReference>
<keyword evidence="3 5" id="KW-0520">NAD</keyword>
<feature type="domain" description="D-isomer specific 2-hydroxyacid dehydrogenase catalytic" evidence="6">
    <location>
        <begin position="19"/>
        <end position="275"/>
    </location>
</feature>
<evidence type="ECO:0000313" key="10">
    <source>
        <dbReference type="EMBL" id="STZ13810.1"/>
    </source>
</evidence>
<comment type="similarity">
    <text evidence="5">Belongs to the D-isomer specific 2-hydroxyacid dehydrogenase family. PdxB subfamily.</text>
</comment>
<dbReference type="HAMAP" id="MF_01825">
    <property type="entry name" value="PdxB"/>
    <property type="match status" value="1"/>
</dbReference>
<evidence type="ECO:0000256" key="2">
    <source>
        <dbReference type="ARBA" id="ARBA00023002"/>
    </source>
</evidence>
<dbReference type="Proteomes" id="UP000255279">
    <property type="component" value="Unassembled WGS sequence"/>
</dbReference>
<keyword evidence="2 5" id="KW-0560">Oxidoreductase</keyword>
<feature type="binding site" evidence="5">
    <location>
        <position position="148"/>
    </location>
    <ligand>
        <name>NAD(+)</name>
        <dbReference type="ChEBI" id="CHEBI:57540"/>
    </ligand>
</feature>
<dbReference type="PANTHER" id="PTHR10996">
    <property type="entry name" value="2-HYDROXYACID DEHYDROGENASE-RELATED"/>
    <property type="match status" value="1"/>
</dbReference>
<dbReference type="Gene3D" id="3.40.50.720">
    <property type="entry name" value="NAD(P)-binding Rossmann-like Domain"/>
    <property type="match status" value="2"/>
</dbReference>
<dbReference type="InterPro" id="IPR038251">
    <property type="entry name" value="PdxB_dimer_sf"/>
</dbReference>
<feature type="binding site" evidence="5">
    <location>
        <position position="257"/>
    </location>
    <ligand>
        <name>substrate</name>
    </ligand>
</feature>
<evidence type="ECO:0000259" key="6">
    <source>
        <dbReference type="Pfam" id="PF00389"/>
    </source>
</evidence>
<evidence type="ECO:0000259" key="8">
    <source>
        <dbReference type="Pfam" id="PF11890"/>
    </source>
</evidence>
<evidence type="ECO:0000256" key="4">
    <source>
        <dbReference type="ARBA" id="ARBA00023096"/>
    </source>
</evidence>
<dbReference type="SUPFAM" id="SSF52283">
    <property type="entry name" value="Formate/glycerate dehydrogenase catalytic domain-like"/>
    <property type="match status" value="1"/>
</dbReference>
<keyword evidence="1 5" id="KW-0963">Cytoplasm</keyword>
<accession>A0A1S9ZUF0</accession>
<feature type="binding site" evidence="5">
    <location>
        <position position="70"/>
    </location>
    <ligand>
        <name>substrate</name>
    </ligand>
</feature>
<dbReference type="InterPro" id="IPR006140">
    <property type="entry name" value="D-isomer_DH_NAD-bd"/>
</dbReference>
<dbReference type="GO" id="GO:0051287">
    <property type="term" value="F:NAD binding"/>
    <property type="evidence" value="ECO:0007669"/>
    <property type="project" value="InterPro"/>
</dbReference>
<organism evidence="9 11">
    <name type="scientific">Moraxella caviae</name>
    <dbReference type="NCBI Taxonomy" id="34060"/>
    <lineage>
        <taxon>Bacteria</taxon>
        <taxon>Pseudomonadati</taxon>
        <taxon>Pseudomonadota</taxon>
        <taxon>Gammaproteobacteria</taxon>
        <taxon>Moraxellales</taxon>
        <taxon>Moraxellaceae</taxon>
        <taxon>Moraxella</taxon>
    </lineage>
</organism>
<feature type="active site" evidence="5">
    <location>
        <position position="236"/>
    </location>
</feature>
<comment type="caution">
    <text evidence="5">Lacks conserved residue(s) required for the propagation of feature annotation.</text>
</comment>
<keyword evidence="4 5" id="KW-0664">Pyridoxine biosynthesis</keyword>
<dbReference type="Gene3D" id="3.30.1370.170">
    <property type="match status" value="1"/>
</dbReference>
<feature type="binding site" evidence="5">
    <location>
        <position position="256"/>
    </location>
    <ligand>
        <name>NAD(+)</name>
        <dbReference type="ChEBI" id="CHEBI:57540"/>
    </ligand>
</feature>
<dbReference type="Proteomes" id="UP000190435">
    <property type="component" value="Unassembled WGS sequence"/>
</dbReference>
<comment type="subcellular location">
    <subcellularLocation>
        <location evidence="5">Cytoplasm</location>
    </subcellularLocation>
</comment>
<evidence type="ECO:0000313" key="11">
    <source>
        <dbReference type="Proteomes" id="UP000190435"/>
    </source>
</evidence>
<dbReference type="CDD" id="cd12158">
    <property type="entry name" value="ErythrP_dh"/>
    <property type="match status" value="1"/>
</dbReference>
<keyword evidence="11" id="KW-1185">Reference proteome</keyword>
<dbReference type="InterPro" id="IPR020921">
    <property type="entry name" value="Erythronate-4-P_DHase"/>
</dbReference>
<dbReference type="STRING" id="34060.B0181_11230"/>
<dbReference type="Pfam" id="PF00389">
    <property type="entry name" value="2-Hacid_dh"/>
    <property type="match status" value="1"/>
</dbReference>
<evidence type="ECO:0000313" key="9">
    <source>
        <dbReference type="EMBL" id="OOR87070.1"/>
    </source>
</evidence>
<feature type="domain" description="Erythronate-4-phosphate dehydrogenase dimerisation" evidence="8">
    <location>
        <begin position="312"/>
        <end position="358"/>
    </location>
</feature>
<feature type="binding site" evidence="5">
    <location>
        <position position="231"/>
    </location>
    <ligand>
        <name>NAD(+)</name>
        <dbReference type="ChEBI" id="CHEBI:57540"/>
    </ligand>
</feature>
<reference evidence="10 12" key="2">
    <citation type="submission" date="2018-06" db="EMBL/GenBank/DDBJ databases">
        <authorList>
            <consortium name="Pathogen Informatics"/>
            <person name="Doyle S."/>
        </authorList>
    </citation>
    <scope>NUCLEOTIDE SEQUENCE [LARGE SCALE GENOMIC DNA]</scope>
    <source>
        <strain evidence="10 12">NCTC10293</strain>
    </source>
</reference>
<proteinExistence type="inferred from homology"/>
<dbReference type="InterPro" id="IPR006139">
    <property type="entry name" value="D-isomer_2_OHA_DH_cat_dom"/>
</dbReference>
<reference evidence="9 11" key="1">
    <citation type="submission" date="2017-02" db="EMBL/GenBank/DDBJ databases">
        <title>Draft genome sequence of Moraxella caviae CCUG 355 type strain.</title>
        <authorList>
            <person name="Engstrom-Jakobsson H."/>
            <person name="Salva-Serra F."/>
            <person name="Thorell K."/>
            <person name="Gonzales-Siles L."/>
            <person name="Karlsson R."/>
            <person name="Boulund F."/>
            <person name="Engstrand L."/>
            <person name="Moore E."/>
        </authorList>
    </citation>
    <scope>NUCLEOTIDE SEQUENCE [LARGE SCALE GENOMIC DNA]</scope>
    <source>
        <strain evidence="9 11">CCUG 355</strain>
    </source>
</reference>
<comment type="catalytic activity">
    <reaction evidence="5">
        <text>4-phospho-D-erythronate + NAD(+) = (R)-3-hydroxy-2-oxo-4-phosphooxybutanoate + NADH + H(+)</text>
        <dbReference type="Rhea" id="RHEA:18829"/>
        <dbReference type="ChEBI" id="CHEBI:15378"/>
        <dbReference type="ChEBI" id="CHEBI:57540"/>
        <dbReference type="ChEBI" id="CHEBI:57945"/>
        <dbReference type="ChEBI" id="CHEBI:58538"/>
        <dbReference type="ChEBI" id="CHEBI:58766"/>
        <dbReference type="EC" id="1.1.1.290"/>
    </reaction>
</comment>
<dbReference type="InterPro" id="IPR050223">
    <property type="entry name" value="D-isomer_2-hydroxyacid_DH"/>
</dbReference>
<comment type="subunit">
    <text evidence="5">Homodimer.</text>
</comment>
<dbReference type="InterPro" id="IPR024531">
    <property type="entry name" value="Erythronate-4-P_DHase_dimer"/>
</dbReference>
<evidence type="ECO:0000259" key="7">
    <source>
        <dbReference type="Pfam" id="PF02826"/>
    </source>
</evidence>
<dbReference type="OrthoDB" id="9770208at2"/>
<sequence>MISVLADENISNLGDYLRCHQDVRFITIKGRDINQQSLDKYRPDALFIRSVTPIKPSLDLAGVKFVGSATIGTDHVDAQFLAEQNIRFANAVGCSKHSVAQYVLTAIGKLRPNAALSPVRLGIIGLGNIGSTLAGYAKDLGWQVAGYDPFLPASAINNSDLPTLLQTSDVISLHTPLTRTGEYPTFGLMNREHLAQLKPNALLINSARGEIIKEADLIAAIDEQNLQVVLDVFPHEPVVSAKLCERLSLATPHIAGYTTEGKLRGTDMIYRAFCEHFGLPVLQNMDNLLAPSPYQWQDIKRHWQAAAKSGAPDALTPFYDIGADDASLRAVCTAGLADGEQAAAFDRLRKEYPLRREWLY</sequence>
<name>A0A1S9ZUF0_9GAMM</name>
<feature type="active site" description="Proton donor" evidence="5">
    <location>
        <position position="253"/>
    </location>
</feature>
<dbReference type="SUPFAM" id="SSF51735">
    <property type="entry name" value="NAD(P)-binding Rossmann-fold domains"/>
    <property type="match status" value="1"/>
</dbReference>
<dbReference type="Pfam" id="PF02826">
    <property type="entry name" value="2-Hacid_dh_C"/>
    <property type="match status" value="1"/>
</dbReference>
<protein>
    <recommendedName>
        <fullName evidence="5">Erythronate-4-phosphate dehydrogenase</fullName>
        <ecNumber evidence="5">1.1.1.290</ecNumber>
    </recommendedName>
</protein>
<evidence type="ECO:0000256" key="5">
    <source>
        <dbReference type="HAMAP-Rule" id="MF_01825"/>
    </source>
</evidence>
<dbReference type="EMBL" id="MUXU01000087">
    <property type="protein sequence ID" value="OOR87070.1"/>
    <property type="molecule type" value="Genomic_DNA"/>
</dbReference>
<feature type="active site" evidence="5">
    <location>
        <position position="208"/>
    </location>
</feature>
<dbReference type="EC" id="1.1.1.290" evidence="5"/>
<dbReference type="AlphaFoldDB" id="A0A1S9ZUF0"/>
<dbReference type="GO" id="GO:0046983">
    <property type="term" value="F:protein dimerization activity"/>
    <property type="evidence" value="ECO:0007669"/>
    <property type="project" value="InterPro"/>
</dbReference>
<evidence type="ECO:0000256" key="1">
    <source>
        <dbReference type="ARBA" id="ARBA00022490"/>
    </source>
</evidence>
<evidence type="ECO:0000313" key="12">
    <source>
        <dbReference type="Proteomes" id="UP000255279"/>
    </source>
</evidence>
<dbReference type="Pfam" id="PF11890">
    <property type="entry name" value="DUF3410"/>
    <property type="match status" value="1"/>
</dbReference>
<dbReference type="InterPro" id="IPR036291">
    <property type="entry name" value="NAD(P)-bd_dom_sf"/>
</dbReference>
<feature type="domain" description="D-isomer specific 2-hydroxyacid dehydrogenase NAD-binding" evidence="7">
    <location>
        <begin position="115"/>
        <end position="255"/>
    </location>
</feature>
<evidence type="ECO:0000256" key="3">
    <source>
        <dbReference type="ARBA" id="ARBA00023027"/>
    </source>
</evidence>
<dbReference type="GO" id="GO:0005737">
    <property type="term" value="C:cytoplasm"/>
    <property type="evidence" value="ECO:0007669"/>
    <property type="project" value="UniProtKB-SubCell"/>
</dbReference>
<dbReference type="EMBL" id="UGQE01000004">
    <property type="protein sequence ID" value="STZ13810.1"/>
    <property type="molecule type" value="Genomic_DNA"/>
</dbReference>
<gene>
    <name evidence="5 10" type="primary">pdxB</name>
    <name evidence="9" type="ORF">B0181_11230</name>
    <name evidence="10" type="ORF">NCTC10293_01388</name>
</gene>
<dbReference type="GO" id="GO:0033711">
    <property type="term" value="F:4-phosphoerythronate dehydrogenase activity"/>
    <property type="evidence" value="ECO:0007669"/>
    <property type="project" value="UniProtKB-EC"/>
</dbReference>
<feature type="binding site" evidence="5">
    <location>
        <position position="175"/>
    </location>
    <ligand>
        <name>NAD(+)</name>
        <dbReference type="ChEBI" id="CHEBI:57540"/>
    </ligand>
</feature>
<comment type="pathway">
    <text evidence="5">Cofactor biosynthesis; pyridoxine 5'-phosphate biosynthesis; pyridoxine 5'-phosphate from D-erythrose 4-phosphate: step 2/5.</text>
</comment>
<feature type="binding site" evidence="5">
    <location>
        <position position="50"/>
    </location>
    <ligand>
        <name>substrate</name>
    </ligand>
</feature>
<dbReference type="GO" id="GO:0008615">
    <property type="term" value="P:pyridoxine biosynthetic process"/>
    <property type="evidence" value="ECO:0007669"/>
    <property type="project" value="UniProtKB-UniRule"/>
</dbReference>
<comment type="function">
    <text evidence="5">Catalyzes the oxidation of erythronate-4-phosphate to 3-hydroxy-2-oxo-4-phosphonooxybutanoate.</text>
</comment>